<dbReference type="RefSeq" id="WP_153727999.1">
    <property type="nucleotide sequence ID" value="NZ_WJNH01000003.1"/>
</dbReference>
<dbReference type="EMBL" id="WJNH01000003">
    <property type="protein sequence ID" value="MRG86084.1"/>
    <property type="molecule type" value="Genomic_DNA"/>
</dbReference>
<name>A0A6G1X543_9BACI</name>
<gene>
    <name evidence="1" type="ORF">GH754_07070</name>
</gene>
<sequence>MKKKRIWVPIVLVILFILLHLSPKLALRTHVVFMGHPVAAVTSELIQDNYHNETDKNQLKKLDAKVYTLTEPPIEEATQSELRNFIVKEVGFLYFAEYYGEV</sequence>
<evidence type="ECO:0000313" key="2">
    <source>
        <dbReference type="Proteomes" id="UP000480185"/>
    </source>
</evidence>
<evidence type="ECO:0000313" key="1">
    <source>
        <dbReference type="EMBL" id="MRG86084.1"/>
    </source>
</evidence>
<accession>A0A6G1X543</accession>
<organism evidence="1 2">
    <name type="scientific">Salinibacillus xinjiangensis</name>
    <dbReference type="NCBI Taxonomy" id="1229268"/>
    <lineage>
        <taxon>Bacteria</taxon>
        <taxon>Bacillati</taxon>
        <taxon>Bacillota</taxon>
        <taxon>Bacilli</taxon>
        <taxon>Bacillales</taxon>
        <taxon>Bacillaceae</taxon>
        <taxon>Salinibacillus</taxon>
    </lineage>
</organism>
<proteinExistence type="predicted"/>
<dbReference type="OrthoDB" id="1798228at2"/>
<dbReference type="AlphaFoldDB" id="A0A6G1X543"/>
<reference evidence="1 2" key="1">
    <citation type="submission" date="2019-11" db="EMBL/GenBank/DDBJ databases">
        <authorList>
            <person name="Li J."/>
        </authorList>
    </citation>
    <scope>NUCLEOTIDE SEQUENCE [LARGE SCALE GENOMIC DNA]</scope>
    <source>
        <strain evidence="1 2">J4</strain>
    </source>
</reference>
<protein>
    <submittedName>
        <fullName evidence="1">Uncharacterized protein</fullName>
    </submittedName>
</protein>
<dbReference type="Proteomes" id="UP000480185">
    <property type="component" value="Unassembled WGS sequence"/>
</dbReference>
<comment type="caution">
    <text evidence="1">The sequence shown here is derived from an EMBL/GenBank/DDBJ whole genome shotgun (WGS) entry which is preliminary data.</text>
</comment>
<keyword evidence="2" id="KW-1185">Reference proteome</keyword>